<feature type="transmembrane region" description="Helical" evidence="6">
    <location>
        <begin position="39"/>
        <end position="60"/>
    </location>
</feature>
<feature type="transmembrane region" description="Helical" evidence="6">
    <location>
        <begin position="72"/>
        <end position="96"/>
    </location>
</feature>
<name>A0A7Z2YCA5_9VIBR</name>
<dbReference type="AlphaFoldDB" id="A0A7Z2YCA5"/>
<keyword evidence="4 6" id="KW-1133">Transmembrane helix</keyword>
<evidence type="ECO:0000256" key="6">
    <source>
        <dbReference type="SAM" id="Phobius"/>
    </source>
</evidence>
<dbReference type="RefSeq" id="WP_164646960.1">
    <property type="nucleotide sequence ID" value="NZ_CP047475.1"/>
</dbReference>
<proteinExistence type="predicted"/>
<evidence type="ECO:0000256" key="5">
    <source>
        <dbReference type="ARBA" id="ARBA00023136"/>
    </source>
</evidence>
<comment type="subcellular location">
    <subcellularLocation>
        <location evidence="1">Cell membrane</location>
        <topology evidence="1">Multi-pass membrane protein</topology>
    </subcellularLocation>
</comment>
<gene>
    <name evidence="7" type="ORF">GT360_00080</name>
</gene>
<organism evidence="7 8">
    <name type="scientific">Vibrio astriarenae</name>
    <dbReference type="NCBI Taxonomy" id="1481923"/>
    <lineage>
        <taxon>Bacteria</taxon>
        <taxon>Pseudomonadati</taxon>
        <taxon>Pseudomonadota</taxon>
        <taxon>Gammaproteobacteria</taxon>
        <taxon>Vibrionales</taxon>
        <taxon>Vibrionaceae</taxon>
        <taxon>Vibrio</taxon>
    </lineage>
</organism>
<evidence type="ECO:0000313" key="8">
    <source>
        <dbReference type="Proteomes" id="UP000464262"/>
    </source>
</evidence>
<evidence type="ECO:0000256" key="4">
    <source>
        <dbReference type="ARBA" id="ARBA00022989"/>
    </source>
</evidence>
<dbReference type="KEGG" id="vas:GT360_00080"/>
<dbReference type="GO" id="GO:0005886">
    <property type="term" value="C:plasma membrane"/>
    <property type="evidence" value="ECO:0007669"/>
    <property type="project" value="UniProtKB-SubCell"/>
</dbReference>
<keyword evidence="2" id="KW-1003">Cell membrane</keyword>
<sequence length="134" mass="14927">MLISNRSAQGRAALRVVHLQLIFVMLIASIAYMKFGQDSARFVLKGGLIAVFANYIYALFAFLPKPDSDGSVLLGFILIGWALKLVFTMVMFVLVFSVSELLQPGAFFTGYKLTILIFWLSPILFFQKNGINHG</sequence>
<reference evidence="7 8" key="1">
    <citation type="submission" date="2020-01" db="EMBL/GenBank/DDBJ databases">
        <title>Whole genome and functional gene identification of agarase of Vibrio HN897.</title>
        <authorList>
            <person name="Liu Y."/>
            <person name="Zhao Z."/>
        </authorList>
    </citation>
    <scope>NUCLEOTIDE SEQUENCE [LARGE SCALE GENOMIC DNA]</scope>
    <source>
        <strain evidence="7 8">HN897</strain>
    </source>
</reference>
<evidence type="ECO:0000256" key="2">
    <source>
        <dbReference type="ARBA" id="ARBA00022475"/>
    </source>
</evidence>
<feature type="transmembrane region" description="Helical" evidence="6">
    <location>
        <begin position="108"/>
        <end position="126"/>
    </location>
</feature>
<dbReference type="Proteomes" id="UP000464262">
    <property type="component" value="Chromosome 1"/>
</dbReference>
<keyword evidence="3 6" id="KW-0812">Transmembrane</keyword>
<dbReference type="EMBL" id="CP047475">
    <property type="protein sequence ID" value="QIA62056.1"/>
    <property type="molecule type" value="Genomic_DNA"/>
</dbReference>
<accession>A0A7Z2YCA5</accession>
<evidence type="ECO:0000256" key="1">
    <source>
        <dbReference type="ARBA" id="ARBA00004651"/>
    </source>
</evidence>
<dbReference type="InterPro" id="IPR005598">
    <property type="entry name" value="ATP_synth_I"/>
</dbReference>
<dbReference type="Pfam" id="PF03899">
    <property type="entry name" value="ATP-synt_I"/>
    <property type="match status" value="1"/>
</dbReference>
<keyword evidence="5 6" id="KW-0472">Membrane</keyword>
<evidence type="ECO:0000313" key="7">
    <source>
        <dbReference type="EMBL" id="QIA62056.1"/>
    </source>
</evidence>
<evidence type="ECO:0000256" key="3">
    <source>
        <dbReference type="ARBA" id="ARBA00022692"/>
    </source>
</evidence>
<keyword evidence="8" id="KW-1185">Reference proteome</keyword>
<protein>
    <submittedName>
        <fullName evidence="7">Uncharacterized protein</fullName>
    </submittedName>
</protein>
<feature type="transmembrane region" description="Helical" evidence="6">
    <location>
        <begin position="12"/>
        <end position="33"/>
    </location>
</feature>